<evidence type="ECO:0000256" key="1">
    <source>
        <dbReference type="SAM" id="MobiDB-lite"/>
    </source>
</evidence>
<organism evidence="3 4">
    <name type="scientific">Candidatus Anaerobutyricum stercoris</name>
    <dbReference type="NCBI Taxonomy" id="2838457"/>
    <lineage>
        <taxon>Bacteria</taxon>
        <taxon>Bacillati</taxon>
        <taxon>Bacillota</taxon>
        <taxon>Clostridia</taxon>
        <taxon>Lachnospirales</taxon>
        <taxon>Lachnospiraceae</taxon>
        <taxon>Anaerobutyricum</taxon>
    </lineage>
</organism>
<reference evidence="3" key="2">
    <citation type="submission" date="2021-04" db="EMBL/GenBank/DDBJ databases">
        <authorList>
            <person name="Gilroy R."/>
        </authorList>
    </citation>
    <scope>NUCLEOTIDE SEQUENCE</scope>
    <source>
        <strain evidence="3">CHK179-28034</strain>
    </source>
</reference>
<evidence type="ECO:0008006" key="5">
    <source>
        <dbReference type="Google" id="ProtNLM"/>
    </source>
</evidence>
<proteinExistence type="predicted"/>
<reference evidence="3" key="1">
    <citation type="journal article" date="2021" name="PeerJ">
        <title>Extensive microbial diversity within the chicken gut microbiome revealed by metagenomics and culture.</title>
        <authorList>
            <person name="Gilroy R."/>
            <person name="Ravi A."/>
            <person name="Getino M."/>
            <person name="Pursley I."/>
            <person name="Horton D.L."/>
            <person name="Alikhan N.F."/>
            <person name="Baker D."/>
            <person name="Gharbi K."/>
            <person name="Hall N."/>
            <person name="Watson M."/>
            <person name="Adriaenssens E.M."/>
            <person name="Foster-Nyarko E."/>
            <person name="Jarju S."/>
            <person name="Secka A."/>
            <person name="Antonio M."/>
            <person name="Oren A."/>
            <person name="Chaudhuri R.R."/>
            <person name="La Ragione R."/>
            <person name="Hildebrand F."/>
            <person name="Pallen M.J."/>
        </authorList>
    </citation>
    <scope>NUCLEOTIDE SEQUENCE</scope>
    <source>
        <strain evidence="3">CHK179-28034</strain>
    </source>
</reference>
<keyword evidence="2" id="KW-0812">Transmembrane</keyword>
<feature type="transmembrane region" description="Helical" evidence="2">
    <location>
        <begin position="21"/>
        <end position="41"/>
    </location>
</feature>
<sequence length="151" mass="17052">MNLKKINKKTIADLAFFLERIMSAIVFIAIIVAIISLWEPFLHFWEHRAQHGAFLEFLDIVFSIVIGIEFFKLLCKPGKETLLEVLMFVVARHMIIEETSTMENLTSIITIGLLFVIDRFLLSNPDSPGHSTGDGGTSVFHSSTPDEKNNT</sequence>
<keyword evidence="2" id="KW-0472">Membrane</keyword>
<name>A0A9D2EML5_9FIRM</name>
<gene>
    <name evidence="3" type="ORF">H9968_08310</name>
</gene>
<comment type="caution">
    <text evidence="3">The sequence shown here is derived from an EMBL/GenBank/DDBJ whole genome shotgun (WGS) entry which is preliminary data.</text>
</comment>
<feature type="transmembrane region" description="Helical" evidence="2">
    <location>
        <begin position="53"/>
        <end position="71"/>
    </location>
</feature>
<feature type="region of interest" description="Disordered" evidence="1">
    <location>
        <begin position="128"/>
        <end position="151"/>
    </location>
</feature>
<dbReference type="AlphaFoldDB" id="A0A9D2EML5"/>
<evidence type="ECO:0000313" key="3">
    <source>
        <dbReference type="EMBL" id="HIZ39911.1"/>
    </source>
</evidence>
<keyword evidence="2" id="KW-1133">Transmembrane helix</keyword>
<protein>
    <recommendedName>
        <fullName evidence="5">Transporter</fullName>
    </recommendedName>
</protein>
<accession>A0A9D2EML5</accession>
<dbReference type="EMBL" id="DXBR01000074">
    <property type="protein sequence ID" value="HIZ39911.1"/>
    <property type="molecule type" value="Genomic_DNA"/>
</dbReference>
<dbReference type="Proteomes" id="UP000824049">
    <property type="component" value="Unassembled WGS sequence"/>
</dbReference>
<evidence type="ECO:0000256" key="2">
    <source>
        <dbReference type="SAM" id="Phobius"/>
    </source>
</evidence>
<evidence type="ECO:0000313" key="4">
    <source>
        <dbReference type="Proteomes" id="UP000824049"/>
    </source>
</evidence>